<protein>
    <recommendedName>
        <fullName evidence="4">Transglutaminase-like domain-containing protein</fullName>
    </recommendedName>
</protein>
<evidence type="ECO:0000313" key="3">
    <source>
        <dbReference type="Proteomes" id="UP000176992"/>
    </source>
</evidence>
<proteinExistence type="predicted"/>
<name>A0A1F5YGT6_9BACT</name>
<dbReference type="AlphaFoldDB" id="A0A1F5YGT6"/>
<feature type="signal peptide" evidence="1">
    <location>
        <begin position="1"/>
        <end position="19"/>
    </location>
</feature>
<evidence type="ECO:0000256" key="1">
    <source>
        <dbReference type="SAM" id="SignalP"/>
    </source>
</evidence>
<feature type="chain" id="PRO_5009522469" description="Transglutaminase-like domain-containing protein" evidence="1">
    <location>
        <begin position="20"/>
        <end position="402"/>
    </location>
</feature>
<organism evidence="2 3">
    <name type="scientific">Candidatus Glassbacteria bacterium GWA2_58_10</name>
    <dbReference type="NCBI Taxonomy" id="1817865"/>
    <lineage>
        <taxon>Bacteria</taxon>
        <taxon>Candidatus Glassiibacteriota</taxon>
    </lineage>
</organism>
<reference evidence="2 3" key="1">
    <citation type="journal article" date="2016" name="Nat. Commun.">
        <title>Thousands of microbial genomes shed light on interconnected biogeochemical processes in an aquifer system.</title>
        <authorList>
            <person name="Anantharaman K."/>
            <person name="Brown C.T."/>
            <person name="Hug L.A."/>
            <person name="Sharon I."/>
            <person name="Castelle C.J."/>
            <person name="Probst A.J."/>
            <person name="Thomas B.C."/>
            <person name="Singh A."/>
            <person name="Wilkins M.J."/>
            <person name="Karaoz U."/>
            <person name="Brodie E.L."/>
            <person name="Williams K.H."/>
            <person name="Hubbard S.S."/>
            <person name="Banfield J.F."/>
        </authorList>
    </citation>
    <scope>NUCLEOTIDE SEQUENCE [LARGE SCALE GENOMIC DNA]</scope>
</reference>
<comment type="caution">
    <text evidence="2">The sequence shown here is derived from an EMBL/GenBank/DDBJ whole genome shotgun (WGS) entry which is preliminary data.</text>
</comment>
<dbReference type="InterPro" id="IPR038765">
    <property type="entry name" value="Papain-like_cys_pep_sf"/>
</dbReference>
<dbReference type="PROSITE" id="PS51257">
    <property type="entry name" value="PROKAR_LIPOPROTEIN"/>
    <property type="match status" value="1"/>
</dbReference>
<gene>
    <name evidence="2" type="ORF">A2Z86_01830</name>
</gene>
<keyword evidence="1" id="KW-0732">Signal</keyword>
<dbReference type="Proteomes" id="UP000176992">
    <property type="component" value="Unassembled WGS sequence"/>
</dbReference>
<evidence type="ECO:0008006" key="4">
    <source>
        <dbReference type="Google" id="ProtNLM"/>
    </source>
</evidence>
<sequence>MSGYRFSLTPTLICLGLLAACGPNPSQRPFTPGALEPLRLMDAAAAAGYIAGEMQTDIPASLRPRLPFNTLPYNDSLLNVLRDKYDLRGVIAGAQDEWQAQLMLNHWVHTRITNGTPTSEPQNALEILDLAAQGKQFWCSYYAITYTQCALALGWQARKLGLDRYHPEEEGKGSRHHGATEVWSNRFRKWIYIDPQSDLHFEKDGVPLSAWEIRGEWLKDKGLGVEHVVGVPPDTLRKNPAVVWWDLKAEDETSLFFWLFYTDEFSTWEKDSPSKFLFPQDSANAGLTWYQGGAEGKSRLHTGYLNDLFLKTDRLEDVYWTVGVTEAALAGTAKGRLSLSLDSYCPDLDYYEVNLDGQGWKRVEDPANVIWPLNKGASSLALRTINRAGGAGPETTARMLLK</sequence>
<accession>A0A1F5YGT6</accession>
<dbReference type="SUPFAM" id="SSF54001">
    <property type="entry name" value="Cysteine proteinases"/>
    <property type="match status" value="1"/>
</dbReference>
<dbReference type="EMBL" id="MFIV01000032">
    <property type="protein sequence ID" value="OGF99272.1"/>
    <property type="molecule type" value="Genomic_DNA"/>
</dbReference>
<evidence type="ECO:0000313" key="2">
    <source>
        <dbReference type="EMBL" id="OGF99272.1"/>
    </source>
</evidence>